<evidence type="ECO:0000256" key="15">
    <source>
        <dbReference type="ARBA" id="ARBA00026120"/>
    </source>
</evidence>
<sequence length="453" mass="51904">MDVLAETLGVPESGLRLVGSVLASYPLALAHRWCFWGSSPTTQNIFFASTGMGLTYWCYGKDIIHSFICTLTQWAFLKFLGDSKHCLPLSFAFQFGYLLLGYSATESEDYDICWTMTGCIMCLRLIGLAYDRYDGNKTDEEIRKDQKERALKDSPSLLEVFGFSYSFMGLSVGPQYPMSLYRQLIDGELTEEKGQRPKCIQKAMAVALTGVGLMGLNEVLKMYFPMSYLDSQAFLTEWPYWKKMGYISLAGMAHMHKYISIWTLGNGGLILTGMGYSKKEDGRTNWNSLANIKLGQYIKAMSYTDMVKAFNANTNDWVARYIYKRCIWIGNKNISQAAVLGFLAIWHGYHLCYFIMFALEFFVVNGEREIFKFTGNSKAIQSLPQSIRNAFSYLYLSATWGFCIIEFSLLVKHKYMPVWSSIYYSHFIFWLVTYFGLGTYNRLSAPRRRPKTE</sequence>
<comment type="similarity">
    <text evidence="3">Belongs to the membrane-bound acyltransferase family.</text>
</comment>
<feature type="transmembrane region" description="Helical" evidence="18">
    <location>
        <begin position="423"/>
        <end position="443"/>
    </location>
</feature>
<evidence type="ECO:0000256" key="17">
    <source>
        <dbReference type="ARBA" id="ARBA00039721"/>
    </source>
</evidence>
<gene>
    <name evidence="19" type="ORF">OKIOD_LOCUS602</name>
</gene>
<keyword evidence="20" id="KW-1185">Reference proteome</keyword>
<keyword evidence="12" id="KW-1208">Phospholipid metabolism</keyword>
<keyword evidence="13" id="KW-0012">Acyltransferase</keyword>
<evidence type="ECO:0000256" key="9">
    <source>
        <dbReference type="ARBA" id="ARBA00023098"/>
    </source>
</evidence>
<keyword evidence="11" id="KW-0594">Phospholipid biosynthesis</keyword>
<dbReference type="InterPro" id="IPR049941">
    <property type="entry name" value="LPLAT_7/PORCN-like"/>
</dbReference>
<evidence type="ECO:0000256" key="8">
    <source>
        <dbReference type="ARBA" id="ARBA00022989"/>
    </source>
</evidence>
<dbReference type="PANTHER" id="PTHR13906">
    <property type="entry name" value="PORCUPINE"/>
    <property type="match status" value="1"/>
</dbReference>
<keyword evidence="6 18" id="KW-0812">Transmembrane</keyword>
<name>A0ABN7RP68_OIKDI</name>
<evidence type="ECO:0000256" key="16">
    <source>
        <dbReference type="ARBA" id="ARBA00038923"/>
    </source>
</evidence>
<evidence type="ECO:0000256" key="13">
    <source>
        <dbReference type="ARBA" id="ARBA00023315"/>
    </source>
</evidence>
<dbReference type="InterPro" id="IPR004299">
    <property type="entry name" value="MBOAT_fam"/>
</dbReference>
<keyword evidence="10 18" id="KW-0472">Membrane</keyword>
<keyword evidence="5" id="KW-0808">Transferase</keyword>
<protein>
    <recommendedName>
        <fullName evidence="17">Lysophospholipid acyltransferase 5</fullName>
        <ecNumber evidence="15">2.3.1.23</ecNumber>
        <ecNumber evidence="16">2.3.1.n6</ecNumber>
    </recommendedName>
</protein>
<proteinExistence type="inferred from homology"/>
<keyword evidence="4" id="KW-0444">Lipid biosynthesis</keyword>
<dbReference type="EC" id="2.3.1.23" evidence="15"/>
<evidence type="ECO:0000256" key="4">
    <source>
        <dbReference type="ARBA" id="ARBA00022516"/>
    </source>
</evidence>
<keyword evidence="8 18" id="KW-1133">Transmembrane helix</keyword>
<evidence type="ECO:0000256" key="10">
    <source>
        <dbReference type="ARBA" id="ARBA00023136"/>
    </source>
</evidence>
<evidence type="ECO:0000256" key="18">
    <source>
        <dbReference type="SAM" id="Phobius"/>
    </source>
</evidence>
<feature type="transmembrane region" description="Helical" evidence="18">
    <location>
        <begin position="390"/>
        <end position="411"/>
    </location>
</feature>
<evidence type="ECO:0000256" key="11">
    <source>
        <dbReference type="ARBA" id="ARBA00023209"/>
    </source>
</evidence>
<evidence type="ECO:0000256" key="7">
    <source>
        <dbReference type="ARBA" id="ARBA00022824"/>
    </source>
</evidence>
<dbReference type="EMBL" id="OU015568">
    <property type="protein sequence ID" value="CAG5078652.1"/>
    <property type="molecule type" value="Genomic_DNA"/>
</dbReference>
<comment type="pathway">
    <text evidence="14">Phospholipid metabolism.</text>
</comment>
<dbReference type="EC" id="2.3.1.n6" evidence="16"/>
<accession>A0ABN7RP68</accession>
<keyword evidence="7" id="KW-0256">Endoplasmic reticulum</keyword>
<evidence type="ECO:0000313" key="19">
    <source>
        <dbReference type="EMBL" id="CAG5078652.1"/>
    </source>
</evidence>
<evidence type="ECO:0000313" key="20">
    <source>
        <dbReference type="Proteomes" id="UP001158576"/>
    </source>
</evidence>
<evidence type="ECO:0000256" key="2">
    <source>
        <dbReference type="ARBA" id="ARBA00005074"/>
    </source>
</evidence>
<comment type="subcellular location">
    <subcellularLocation>
        <location evidence="1">Endoplasmic reticulum membrane</location>
        <topology evidence="1">Multi-pass membrane protein</topology>
    </subcellularLocation>
</comment>
<evidence type="ECO:0000256" key="5">
    <source>
        <dbReference type="ARBA" id="ARBA00022679"/>
    </source>
</evidence>
<reference evidence="19 20" key="1">
    <citation type="submission" date="2021-04" db="EMBL/GenBank/DDBJ databases">
        <authorList>
            <person name="Bliznina A."/>
        </authorList>
    </citation>
    <scope>NUCLEOTIDE SEQUENCE [LARGE SCALE GENOMIC DNA]</scope>
</reference>
<evidence type="ECO:0000256" key="3">
    <source>
        <dbReference type="ARBA" id="ARBA00010323"/>
    </source>
</evidence>
<comment type="pathway">
    <text evidence="2">Lipid metabolism; phospholipid metabolism.</text>
</comment>
<dbReference type="PANTHER" id="PTHR13906:SF14">
    <property type="entry name" value="LYSOPHOSPHOLIPID ACYLTRANSFERASE 5"/>
    <property type="match status" value="1"/>
</dbReference>
<keyword evidence="9" id="KW-0443">Lipid metabolism</keyword>
<evidence type="ECO:0000256" key="14">
    <source>
        <dbReference type="ARBA" id="ARBA00025707"/>
    </source>
</evidence>
<dbReference type="Pfam" id="PF03062">
    <property type="entry name" value="MBOAT"/>
    <property type="match status" value="1"/>
</dbReference>
<evidence type="ECO:0000256" key="6">
    <source>
        <dbReference type="ARBA" id="ARBA00022692"/>
    </source>
</evidence>
<evidence type="ECO:0000256" key="12">
    <source>
        <dbReference type="ARBA" id="ARBA00023264"/>
    </source>
</evidence>
<evidence type="ECO:0000256" key="1">
    <source>
        <dbReference type="ARBA" id="ARBA00004477"/>
    </source>
</evidence>
<dbReference type="Proteomes" id="UP001158576">
    <property type="component" value="Chromosome PAR"/>
</dbReference>
<feature type="transmembrane region" description="Helical" evidence="18">
    <location>
        <begin position="339"/>
        <end position="363"/>
    </location>
</feature>
<organism evidence="19 20">
    <name type="scientific">Oikopleura dioica</name>
    <name type="common">Tunicate</name>
    <dbReference type="NCBI Taxonomy" id="34765"/>
    <lineage>
        <taxon>Eukaryota</taxon>
        <taxon>Metazoa</taxon>
        <taxon>Chordata</taxon>
        <taxon>Tunicata</taxon>
        <taxon>Appendicularia</taxon>
        <taxon>Copelata</taxon>
        <taxon>Oikopleuridae</taxon>
        <taxon>Oikopleura</taxon>
    </lineage>
</organism>